<dbReference type="SUPFAM" id="SSF58104">
    <property type="entry name" value="Methyl-accepting chemotaxis protein (MCP) signaling domain"/>
    <property type="match status" value="1"/>
</dbReference>
<evidence type="ECO:0000256" key="3">
    <source>
        <dbReference type="ARBA" id="ARBA00029447"/>
    </source>
</evidence>
<dbReference type="GO" id="GO:0016020">
    <property type="term" value="C:membrane"/>
    <property type="evidence" value="ECO:0007669"/>
    <property type="project" value="UniProtKB-SubCell"/>
</dbReference>
<sequence>MLRLNAFLKLLTVALMVGTILAIAAATFGLLHLRVGGPIANRQAAAFDLVADILPPPAYLVESMLVVEQGSQDPSAAEATLVKLAALRADYEARVAYWRKSDIPEDAKVALDRLDVSGRAFWREVDQSYAPALRSGDVIAVNMAAAKLDGHYRRHRVGVDELTIKARAMVAAAARESQDASLTVFAGLGVVAVAMLGMILLGVGALRKRIIQPLAGMTAYMGRLAEGDYSQEPPMRERKDEVGEMAAAVSVFRAAAIERRQAVQLEKDREAAAREEAFVAAEAEARGRRSFVVDALDEGLRRLAQGDLSQRIDAAFPEEFERLRRNFNDSIVTLRETIHQVVSSASAVGGGARQITVAADDLARRTEQQAAGLEQTAAALDEVTATIKTTAINARTAYNEVAVSRDLIGASSAVASEAGVAMERIDTSSRKIGQIITVVDEIAFQTNLLALNAGVEAARAGEAGRGFAVVAMEVRALAQRSADAAKEIKTLVEEAGRSVENGVELVGRVGNELTGVVAQFGKIQTLVEGIAQAAHDQATGLGEVNSAVGQMDQVTQQNAAMVEETTAASHSLTNEARQLAQLMDRFKTEGGAATLAA</sequence>
<evidence type="ECO:0000256" key="2">
    <source>
        <dbReference type="ARBA" id="ARBA00022500"/>
    </source>
</evidence>
<dbReference type="OrthoDB" id="7168157at2"/>
<feature type="domain" description="HAMP" evidence="7">
    <location>
        <begin position="287"/>
        <end position="339"/>
    </location>
</feature>
<dbReference type="Pfam" id="PF00015">
    <property type="entry name" value="MCPsignal"/>
    <property type="match status" value="1"/>
</dbReference>
<dbReference type="SMART" id="SM00304">
    <property type="entry name" value="HAMP"/>
    <property type="match status" value="2"/>
</dbReference>
<reference evidence="8 9" key="1">
    <citation type="journal article" date="2010" name="J. Bacteriol.">
        <title>The genetic basis of laboratory adaptation in Caulobacter crescentus.</title>
        <authorList>
            <person name="Marks M.E."/>
            <person name="Castro-Rojas C.M."/>
            <person name="Teiling C."/>
            <person name="Du L."/>
            <person name="Kapatral V."/>
            <person name="Walunas T.L."/>
            <person name="Crosson S."/>
        </authorList>
    </citation>
    <scope>NUCLEOTIDE SEQUENCE [LARGE SCALE GENOMIC DNA]</scope>
    <source>
        <strain evidence="9">NA1000 / CB15N</strain>
    </source>
</reference>
<dbReference type="HOGENOM" id="CLU_000445_107_20_5"/>
<dbReference type="FunFam" id="1.10.287.950:FF:000001">
    <property type="entry name" value="Methyl-accepting chemotaxis sensory transducer"/>
    <property type="match status" value="1"/>
</dbReference>
<dbReference type="CDD" id="cd06225">
    <property type="entry name" value="HAMP"/>
    <property type="match status" value="2"/>
</dbReference>
<dbReference type="Pfam" id="PF00672">
    <property type="entry name" value="HAMP"/>
    <property type="match status" value="2"/>
</dbReference>
<dbReference type="CDD" id="cd11386">
    <property type="entry name" value="MCP_signal"/>
    <property type="match status" value="1"/>
</dbReference>
<evidence type="ECO:0000256" key="4">
    <source>
        <dbReference type="PROSITE-ProRule" id="PRU00284"/>
    </source>
</evidence>
<dbReference type="SUPFAM" id="SSF158472">
    <property type="entry name" value="HAMP domain-like"/>
    <property type="match status" value="1"/>
</dbReference>
<feature type="transmembrane region" description="Helical" evidence="5">
    <location>
        <begin position="6"/>
        <end position="33"/>
    </location>
</feature>
<comment type="similarity">
    <text evidence="3">Belongs to the methyl-accepting chemotaxis (MCP) protein family.</text>
</comment>
<keyword evidence="2" id="KW-0145">Chemotaxis</keyword>
<dbReference type="RefSeq" id="WP_010921187.1">
    <property type="nucleotide sequence ID" value="NC_011916.1"/>
</dbReference>
<dbReference type="InterPro" id="IPR004089">
    <property type="entry name" value="MCPsignal_dom"/>
</dbReference>
<dbReference type="Gene3D" id="1.10.287.950">
    <property type="entry name" value="Methyl-accepting chemotaxis protein"/>
    <property type="match status" value="1"/>
</dbReference>
<evidence type="ECO:0000313" key="9">
    <source>
        <dbReference type="Proteomes" id="UP000001364"/>
    </source>
</evidence>
<evidence type="ECO:0000259" key="6">
    <source>
        <dbReference type="PROSITE" id="PS50111"/>
    </source>
</evidence>
<dbReference type="PROSITE" id="PS50111">
    <property type="entry name" value="CHEMOTAXIS_TRANSDUC_2"/>
    <property type="match status" value="1"/>
</dbReference>
<dbReference type="Gene3D" id="6.10.340.10">
    <property type="match status" value="1"/>
</dbReference>
<keyword evidence="5" id="KW-0812">Transmembrane</keyword>
<organism evidence="8 9">
    <name type="scientific">Caulobacter vibrioides (strain NA1000 / CB15N)</name>
    <name type="common">Caulobacter crescentus</name>
    <dbReference type="NCBI Taxonomy" id="565050"/>
    <lineage>
        <taxon>Bacteria</taxon>
        <taxon>Pseudomonadati</taxon>
        <taxon>Pseudomonadota</taxon>
        <taxon>Alphaproteobacteria</taxon>
        <taxon>Caulobacterales</taxon>
        <taxon>Caulobacteraceae</taxon>
        <taxon>Caulobacter</taxon>
    </lineage>
</organism>
<keyword evidence="9" id="KW-1185">Reference proteome</keyword>
<dbReference type="PANTHER" id="PTHR43531">
    <property type="entry name" value="PROTEIN ICFG"/>
    <property type="match status" value="1"/>
</dbReference>
<comment type="subcellular location">
    <subcellularLocation>
        <location evidence="1">Membrane</location>
    </subcellularLocation>
</comment>
<keyword evidence="4" id="KW-0807">Transducer</keyword>
<dbReference type="PhylomeDB" id="A0A0H3CBN8"/>
<evidence type="ECO:0000259" key="7">
    <source>
        <dbReference type="PROSITE" id="PS50885"/>
    </source>
</evidence>
<dbReference type="GO" id="GO:0007165">
    <property type="term" value="P:signal transduction"/>
    <property type="evidence" value="ECO:0007669"/>
    <property type="project" value="UniProtKB-KW"/>
</dbReference>
<dbReference type="RefSeq" id="YP_002518841.1">
    <property type="nucleotide sequence ID" value="NC_011916.1"/>
</dbReference>
<name>A0A0H3CBN8_CAUVN</name>
<dbReference type="InterPro" id="IPR051310">
    <property type="entry name" value="MCP_chemotaxis"/>
</dbReference>
<dbReference type="PANTHER" id="PTHR43531:SF11">
    <property type="entry name" value="METHYL-ACCEPTING CHEMOTAXIS PROTEIN 3"/>
    <property type="match status" value="1"/>
</dbReference>
<feature type="domain" description="HAMP" evidence="7">
    <location>
        <begin position="208"/>
        <end position="261"/>
    </location>
</feature>
<dbReference type="GO" id="GO:0006935">
    <property type="term" value="P:chemotaxis"/>
    <property type="evidence" value="ECO:0007669"/>
    <property type="project" value="UniProtKB-KW"/>
</dbReference>
<feature type="domain" description="Methyl-accepting transducer" evidence="6">
    <location>
        <begin position="344"/>
        <end position="573"/>
    </location>
</feature>
<dbReference type="Proteomes" id="UP000001364">
    <property type="component" value="Chromosome"/>
</dbReference>
<evidence type="ECO:0000256" key="1">
    <source>
        <dbReference type="ARBA" id="ARBA00004370"/>
    </source>
</evidence>
<dbReference type="InterPro" id="IPR003660">
    <property type="entry name" value="HAMP_dom"/>
</dbReference>
<evidence type="ECO:0000313" key="8">
    <source>
        <dbReference type="EMBL" id="ACL96933.1"/>
    </source>
</evidence>
<dbReference type="PROSITE" id="PS50885">
    <property type="entry name" value="HAMP"/>
    <property type="match status" value="2"/>
</dbReference>
<dbReference type="AlphaFoldDB" id="A0A0H3CBN8"/>
<dbReference type="GeneID" id="7332465"/>
<protein>
    <submittedName>
        <fullName evidence="8">Methyl-accepting chemotaxis protein</fullName>
    </submittedName>
</protein>
<proteinExistence type="inferred from homology"/>
<dbReference type="EMBL" id="CP001340">
    <property type="protein sequence ID" value="ACL96933.1"/>
    <property type="molecule type" value="Genomic_DNA"/>
</dbReference>
<dbReference type="SMART" id="SM00283">
    <property type="entry name" value="MA"/>
    <property type="match status" value="1"/>
</dbReference>
<dbReference type="SMR" id="A0A0H3CBN8"/>
<evidence type="ECO:0000256" key="5">
    <source>
        <dbReference type="SAM" id="Phobius"/>
    </source>
</evidence>
<dbReference type="KEGG" id="ccs:CCNA_03468"/>
<accession>A0A0H3CBN8</accession>
<gene>
    <name evidence="8" type="ordered locus">CCNA_03468</name>
</gene>
<keyword evidence="5" id="KW-0472">Membrane</keyword>
<keyword evidence="5" id="KW-1133">Transmembrane helix</keyword>
<dbReference type="PATRIC" id="fig|565050.3.peg.3382"/>
<feature type="transmembrane region" description="Helical" evidence="5">
    <location>
        <begin position="182"/>
        <end position="206"/>
    </location>
</feature>